<evidence type="ECO:0000313" key="2">
    <source>
        <dbReference type="EMBL" id="AOZ65441.1"/>
    </source>
</evidence>
<dbReference type="OrthoDB" id="6173at10239"/>
<feature type="compositionally biased region" description="Basic and acidic residues" evidence="1">
    <location>
        <begin position="248"/>
        <end position="257"/>
    </location>
</feature>
<feature type="compositionally biased region" description="Basic and acidic residues" evidence="1">
    <location>
        <begin position="72"/>
        <end position="88"/>
    </location>
</feature>
<dbReference type="EMBL" id="KX845404">
    <property type="protein sequence ID" value="AOZ65441.1"/>
    <property type="molecule type" value="Genomic_DNA"/>
</dbReference>
<sequence length="257" mass="28550">MATKSWGSTTGGSNGDKLDYMKFNNGKNVVRIVSGVLPRYVYWIQNKEGKPAPFECLRFDREKERFIRGASDPVHDMGFKDPEKKDGKAQPLRPKKNYLAVVIDRTDNKLKLMEVKATILTGIHSIMAQLNLEDPGEIDITISKSGTGFDTKYDVQQIAAMQFQMAKNQPGSKEAALHEADVALIGEALYNEADEFEGFEKVPKLDVTYPVPSYDEQKKAIQAWLEGKKDEEGDESKGNEGSANSGNIDHEAASDLD</sequence>
<proteinExistence type="predicted"/>
<keyword evidence="3" id="KW-1185">Reference proteome</keyword>
<evidence type="ECO:0000313" key="3">
    <source>
        <dbReference type="Proteomes" id="UP000225617"/>
    </source>
</evidence>
<feature type="compositionally biased region" description="Basic and acidic residues" evidence="1">
    <location>
        <begin position="226"/>
        <end position="238"/>
    </location>
</feature>
<feature type="region of interest" description="Disordered" evidence="1">
    <location>
        <begin position="72"/>
        <end position="91"/>
    </location>
</feature>
<evidence type="ECO:0008006" key="4">
    <source>
        <dbReference type="Google" id="ProtNLM"/>
    </source>
</evidence>
<feature type="region of interest" description="Disordered" evidence="1">
    <location>
        <begin position="222"/>
        <end position="257"/>
    </location>
</feature>
<organism evidence="2 3">
    <name type="scientific">Klebsiella phage vB_Kpn_IME260</name>
    <dbReference type="NCBI Taxonomy" id="1912318"/>
    <lineage>
        <taxon>Viruses</taxon>
        <taxon>Duplodnaviria</taxon>
        <taxon>Heunggongvirae</taxon>
        <taxon>Uroviricota</taxon>
        <taxon>Caudoviricetes</taxon>
        <taxon>Demerecviridae</taxon>
        <taxon>Sugarlandvirus</taxon>
        <taxon>Sugarlandvirus IME260</taxon>
    </lineage>
</organism>
<protein>
    <recommendedName>
        <fullName evidence="4">SsDNA-binding protein</fullName>
    </recommendedName>
</protein>
<reference evidence="2" key="1">
    <citation type="submission" date="2017-01" db="EMBL/GenBank/DDBJ databases">
        <title>Complete Genome Sequence of two Novel Multi-drug resistant Klebsiella pneumoniae Phage vB_Kpn_IME260.</title>
        <authorList>
            <person name="Xing S."/>
            <person name="Pan X."/>
            <person name="Sun Q."/>
            <person name="Pei G."/>
            <person name="Mi Z."/>
            <person name="An X."/>
            <person name="Tong Y."/>
        </authorList>
    </citation>
    <scope>NUCLEOTIDE SEQUENCE [LARGE SCALE GENOMIC DNA]</scope>
</reference>
<name>A0A1I9SF14_9CAUD</name>
<evidence type="ECO:0000256" key="1">
    <source>
        <dbReference type="SAM" id="MobiDB-lite"/>
    </source>
</evidence>
<accession>A0A1I9SF14</accession>
<dbReference type="Proteomes" id="UP000225617">
    <property type="component" value="Segment"/>
</dbReference>